<dbReference type="Gene3D" id="3.30.565.10">
    <property type="entry name" value="Histidine kinase-like ATPase, C-terminal domain"/>
    <property type="match status" value="1"/>
</dbReference>
<accession>A0A4P8L549</accession>
<dbReference type="AlphaFoldDB" id="A0A4P8L549"/>
<keyword evidence="12" id="KW-0812">Transmembrane</keyword>
<evidence type="ECO:0000256" key="8">
    <source>
        <dbReference type="ARBA" id="ARBA00022777"/>
    </source>
</evidence>
<evidence type="ECO:0000256" key="2">
    <source>
        <dbReference type="ARBA" id="ARBA00004236"/>
    </source>
</evidence>
<dbReference type="InterPro" id="IPR003594">
    <property type="entry name" value="HATPase_dom"/>
</dbReference>
<dbReference type="OrthoDB" id="9813151at2"/>
<comment type="subcellular location">
    <subcellularLocation>
        <location evidence="2">Cell membrane</location>
    </subcellularLocation>
</comment>
<evidence type="ECO:0000256" key="1">
    <source>
        <dbReference type="ARBA" id="ARBA00000085"/>
    </source>
</evidence>
<dbReference type="PROSITE" id="PS50885">
    <property type="entry name" value="HAMP"/>
    <property type="match status" value="1"/>
</dbReference>
<dbReference type="CDD" id="cd06225">
    <property type="entry name" value="HAMP"/>
    <property type="match status" value="1"/>
</dbReference>
<dbReference type="SMART" id="SM00304">
    <property type="entry name" value="HAMP"/>
    <property type="match status" value="1"/>
</dbReference>
<dbReference type="PANTHER" id="PTHR42878:SF7">
    <property type="entry name" value="SENSOR HISTIDINE KINASE GLRK"/>
    <property type="match status" value="1"/>
</dbReference>
<dbReference type="PANTHER" id="PTHR42878">
    <property type="entry name" value="TWO-COMPONENT HISTIDINE KINASE"/>
    <property type="match status" value="1"/>
</dbReference>
<dbReference type="Gene3D" id="6.10.340.10">
    <property type="match status" value="1"/>
</dbReference>
<evidence type="ECO:0000256" key="11">
    <source>
        <dbReference type="ARBA" id="ARBA00023136"/>
    </source>
</evidence>
<dbReference type="GO" id="GO:0007234">
    <property type="term" value="P:osmosensory signaling via phosphorelay pathway"/>
    <property type="evidence" value="ECO:0007669"/>
    <property type="project" value="TreeGrafter"/>
</dbReference>
<dbReference type="SMART" id="SM00387">
    <property type="entry name" value="HATPase_c"/>
    <property type="match status" value="1"/>
</dbReference>
<comment type="catalytic activity">
    <reaction evidence="1">
        <text>ATP + protein L-histidine = ADP + protein N-phospho-L-histidine.</text>
        <dbReference type="EC" id="2.7.13.3"/>
    </reaction>
</comment>
<dbReference type="GO" id="GO:0000156">
    <property type="term" value="F:phosphorelay response regulator activity"/>
    <property type="evidence" value="ECO:0007669"/>
    <property type="project" value="TreeGrafter"/>
</dbReference>
<evidence type="ECO:0000259" key="13">
    <source>
        <dbReference type="PROSITE" id="PS50109"/>
    </source>
</evidence>
<dbReference type="EMBL" id="CP040098">
    <property type="protein sequence ID" value="QCQ23089.1"/>
    <property type="molecule type" value="Genomic_DNA"/>
</dbReference>
<dbReference type="InterPro" id="IPR036890">
    <property type="entry name" value="HATPase_C_sf"/>
</dbReference>
<dbReference type="SMART" id="SM00388">
    <property type="entry name" value="HisKA"/>
    <property type="match status" value="1"/>
</dbReference>
<dbReference type="InterPro" id="IPR013656">
    <property type="entry name" value="PAS_4"/>
</dbReference>
<dbReference type="SUPFAM" id="SSF47384">
    <property type="entry name" value="Homodimeric domain of signal transducing histidine kinase"/>
    <property type="match status" value="1"/>
</dbReference>
<evidence type="ECO:0000313" key="16">
    <source>
        <dbReference type="Proteomes" id="UP000298602"/>
    </source>
</evidence>
<organism evidence="15 16">
    <name type="scientific">Desulfoglaeba alkanexedens ALDC</name>
    <dbReference type="NCBI Taxonomy" id="980445"/>
    <lineage>
        <taxon>Bacteria</taxon>
        <taxon>Pseudomonadati</taxon>
        <taxon>Thermodesulfobacteriota</taxon>
        <taxon>Syntrophobacteria</taxon>
        <taxon>Syntrophobacterales</taxon>
        <taxon>Syntrophobacteraceae</taxon>
        <taxon>Desulfoglaeba</taxon>
    </lineage>
</organism>
<keyword evidence="12" id="KW-1133">Transmembrane helix</keyword>
<dbReference type="InterPro" id="IPR036097">
    <property type="entry name" value="HisK_dim/P_sf"/>
</dbReference>
<dbReference type="Pfam" id="PF00512">
    <property type="entry name" value="HisKA"/>
    <property type="match status" value="1"/>
</dbReference>
<dbReference type="InterPro" id="IPR005467">
    <property type="entry name" value="His_kinase_dom"/>
</dbReference>
<feature type="transmembrane region" description="Helical" evidence="12">
    <location>
        <begin position="12"/>
        <end position="29"/>
    </location>
</feature>
<keyword evidence="10" id="KW-0902">Two-component regulatory system</keyword>
<dbReference type="Gene3D" id="3.30.450.20">
    <property type="entry name" value="PAS domain"/>
    <property type="match status" value="2"/>
</dbReference>
<dbReference type="CDD" id="cd00082">
    <property type="entry name" value="HisKA"/>
    <property type="match status" value="1"/>
</dbReference>
<keyword evidence="8 15" id="KW-0418">Kinase</keyword>
<keyword evidence="4" id="KW-1003">Cell membrane</keyword>
<evidence type="ECO:0000256" key="3">
    <source>
        <dbReference type="ARBA" id="ARBA00012438"/>
    </source>
</evidence>
<reference evidence="15 16" key="1">
    <citation type="submission" date="2019-05" db="EMBL/GenBank/DDBJ databases">
        <title>The Complete Genome Sequence of the n-alkane-degrading Desulfoglaeba alkanexedens ALDC reveals multiple alkylsuccinate synthase gene clusters.</title>
        <authorList>
            <person name="Callaghan A.V."/>
            <person name="Davidova I.A."/>
            <person name="Duncan K.E."/>
            <person name="Morris B."/>
            <person name="McInerney M.J."/>
        </authorList>
    </citation>
    <scope>NUCLEOTIDE SEQUENCE [LARGE SCALE GENOMIC DNA]</scope>
    <source>
        <strain evidence="15 16">ALDC</strain>
    </source>
</reference>
<dbReference type="GO" id="GO:0005886">
    <property type="term" value="C:plasma membrane"/>
    <property type="evidence" value="ECO:0007669"/>
    <property type="project" value="UniProtKB-SubCell"/>
</dbReference>
<dbReference type="InterPro" id="IPR003661">
    <property type="entry name" value="HisK_dim/P_dom"/>
</dbReference>
<dbReference type="SUPFAM" id="SSF158472">
    <property type="entry name" value="HAMP domain-like"/>
    <property type="match status" value="1"/>
</dbReference>
<keyword evidence="6" id="KW-0808">Transferase</keyword>
<dbReference type="PRINTS" id="PR00344">
    <property type="entry name" value="BCTRLSENSOR"/>
</dbReference>
<dbReference type="FunFam" id="3.30.565.10:FF:000006">
    <property type="entry name" value="Sensor histidine kinase WalK"/>
    <property type="match status" value="1"/>
</dbReference>
<reference evidence="15 16" key="2">
    <citation type="submission" date="2019-05" db="EMBL/GenBank/DDBJ databases">
        <authorList>
            <person name="Suflita J.M."/>
            <person name="Marks C.R."/>
        </authorList>
    </citation>
    <scope>NUCLEOTIDE SEQUENCE [LARGE SCALE GENOMIC DNA]</scope>
    <source>
        <strain evidence="15 16">ALDC</strain>
    </source>
</reference>
<dbReference type="GO" id="GO:0030295">
    <property type="term" value="F:protein kinase activator activity"/>
    <property type="evidence" value="ECO:0007669"/>
    <property type="project" value="TreeGrafter"/>
</dbReference>
<keyword evidence="5" id="KW-0597">Phosphoprotein</keyword>
<dbReference type="InterPro" id="IPR035965">
    <property type="entry name" value="PAS-like_dom_sf"/>
</dbReference>
<evidence type="ECO:0000256" key="9">
    <source>
        <dbReference type="ARBA" id="ARBA00022840"/>
    </source>
</evidence>
<dbReference type="Proteomes" id="UP000298602">
    <property type="component" value="Chromosome"/>
</dbReference>
<dbReference type="GO" id="GO:0000155">
    <property type="term" value="F:phosphorelay sensor kinase activity"/>
    <property type="evidence" value="ECO:0007669"/>
    <property type="project" value="InterPro"/>
</dbReference>
<dbReference type="FunFam" id="1.10.287.130:FF:000008">
    <property type="entry name" value="Two-component sensor histidine kinase"/>
    <property type="match status" value="1"/>
</dbReference>
<keyword evidence="16" id="KW-1185">Reference proteome</keyword>
<dbReference type="InterPro" id="IPR003660">
    <property type="entry name" value="HAMP_dom"/>
</dbReference>
<evidence type="ECO:0000256" key="6">
    <source>
        <dbReference type="ARBA" id="ARBA00022679"/>
    </source>
</evidence>
<dbReference type="InterPro" id="IPR050351">
    <property type="entry name" value="BphY/WalK/GraS-like"/>
</dbReference>
<keyword evidence="9" id="KW-0067">ATP-binding</keyword>
<dbReference type="EC" id="2.7.13.3" evidence="3"/>
<evidence type="ECO:0000256" key="12">
    <source>
        <dbReference type="SAM" id="Phobius"/>
    </source>
</evidence>
<evidence type="ECO:0000256" key="7">
    <source>
        <dbReference type="ARBA" id="ARBA00022741"/>
    </source>
</evidence>
<dbReference type="Pfam" id="PF00672">
    <property type="entry name" value="HAMP"/>
    <property type="match status" value="1"/>
</dbReference>
<gene>
    <name evidence="15" type="ORF">FDQ92_13455</name>
</gene>
<dbReference type="Pfam" id="PF02518">
    <property type="entry name" value="HATPase_c"/>
    <property type="match status" value="1"/>
</dbReference>
<evidence type="ECO:0000256" key="5">
    <source>
        <dbReference type="ARBA" id="ARBA00022553"/>
    </source>
</evidence>
<dbReference type="Pfam" id="PF08448">
    <property type="entry name" value="PAS_4"/>
    <property type="match status" value="1"/>
</dbReference>
<feature type="domain" description="HAMP" evidence="14">
    <location>
        <begin position="195"/>
        <end position="247"/>
    </location>
</feature>
<evidence type="ECO:0000313" key="15">
    <source>
        <dbReference type="EMBL" id="QCQ23089.1"/>
    </source>
</evidence>
<dbReference type="Gene3D" id="1.10.287.130">
    <property type="match status" value="1"/>
</dbReference>
<dbReference type="GO" id="GO:0005524">
    <property type="term" value="F:ATP binding"/>
    <property type="evidence" value="ECO:0007669"/>
    <property type="project" value="UniProtKB-KW"/>
</dbReference>
<sequence length="596" mass="66916">MRSLRYRTRLFLVFWMVVAFSLCLPIFILKGPLENLVIEEAVEAARKHLEFVYWSLEHHERFTRAEDLERWCEDLARHLGFRVTVIAEGGVVIADSHVPNDRLPFLDNHAARPEVMEARHGGVGMSIRYSATLQQEMVYVARRIEPGGGLPSGVLRLAVPFPTVKGWLDRLYPRLWAVLALTLGVTGGISYVLSRRFEEPIQKIVEAAQAIGKGEYQRRIHIDASPEFNRLAKAINEMASRIGDDVQRLTFQKSQLETILDSMKEGVMVLDRDGRIRVTNRSLMLLQRDPKPQAGKRPLEVFLSPELQKACDEVLLEKDQERLEIEMEGNRFYDINLVRIPGPGTPGGAVVVFHDITDIKRLERVRRDFVANVSHELRTPLTSIKGYAETLLESPCAESEETRSFLQTILKNANHMSRMVNDLLQLTRLEVRGLDAPLGVVDAAKALESAWETCALLAQKQGIGLQSDFAGKEVPVYAVRDSLVQVFQNLLNNAIRYSPAGSSVRVSVREEGDMAVFQVEDEGPGIPVEHQSRIFERFYRVDKQRGDGTGGTGLGLAICRHIVRNLGGRIWVESPPQGKEHGSAFCFSLKRAVGAA</sequence>
<evidence type="ECO:0000259" key="14">
    <source>
        <dbReference type="PROSITE" id="PS50885"/>
    </source>
</evidence>
<dbReference type="SUPFAM" id="SSF55874">
    <property type="entry name" value="ATPase domain of HSP90 chaperone/DNA topoisomerase II/histidine kinase"/>
    <property type="match status" value="1"/>
</dbReference>
<proteinExistence type="predicted"/>
<evidence type="ECO:0000256" key="4">
    <source>
        <dbReference type="ARBA" id="ARBA00022475"/>
    </source>
</evidence>
<dbReference type="PROSITE" id="PS50109">
    <property type="entry name" value="HIS_KIN"/>
    <property type="match status" value="1"/>
</dbReference>
<dbReference type="SUPFAM" id="SSF55785">
    <property type="entry name" value="PYP-like sensor domain (PAS domain)"/>
    <property type="match status" value="1"/>
</dbReference>
<keyword evidence="7" id="KW-0547">Nucleotide-binding</keyword>
<dbReference type="CDD" id="cd00075">
    <property type="entry name" value="HATPase"/>
    <property type="match status" value="1"/>
</dbReference>
<dbReference type="RefSeq" id="WP_137425369.1">
    <property type="nucleotide sequence ID" value="NZ_CP040098.1"/>
</dbReference>
<keyword evidence="11 12" id="KW-0472">Membrane</keyword>
<name>A0A4P8L549_9BACT</name>
<feature type="domain" description="Histidine kinase" evidence="13">
    <location>
        <begin position="372"/>
        <end position="593"/>
    </location>
</feature>
<dbReference type="KEGG" id="dax:FDQ92_13455"/>
<dbReference type="InterPro" id="IPR004358">
    <property type="entry name" value="Sig_transdc_His_kin-like_C"/>
</dbReference>
<evidence type="ECO:0000256" key="10">
    <source>
        <dbReference type="ARBA" id="ARBA00023012"/>
    </source>
</evidence>
<protein>
    <recommendedName>
        <fullName evidence="3">histidine kinase</fullName>
        <ecNumber evidence="3">2.7.13.3</ecNumber>
    </recommendedName>
</protein>